<dbReference type="EMBL" id="POWF01000007">
    <property type="protein sequence ID" value="PNQ72625.1"/>
    <property type="molecule type" value="Genomic_DNA"/>
</dbReference>
<dbReference type="PROSITE" id="PS51257">
    <property type="entry name" value="PROKAR_LIPOPROTEIN"/>
    <property type="match status" value="1"/>
</dbReference>
<evidence type="ECO:0008006" key="3">
    <source>
        <dbReference type="Google" id="ProtNLM"/>
    </source>
</evidence>
<sequence>MPRLLFFLLLVFFSCFLRANNVIKKKAIIFTKSEKINEHTTRIPFKLVDHLIVVEAEIHGQKGNFIIDTGSEAMILNKVHFNNLNKHQKKDNQSYGILEAVDNPYEKQIKDFVLENFKLESINSDVIDLSHIEHSKKVKLLGIIGFSVLKEYEVFIDLYLNQITLSKVDRDGNKLDKDVYLEEIVDSLNFTLKNHTIILYGDVNNQKVKFGLDTAAEFNQISKNLNKEILKNFIPKKRLTLVGAGNRKIEVMAGKMHRVRLSETLFFGPMNTVLTNFSQMNKAFGTDLDGILGYEFFKTKRTIINYHKEMLYFIEYPITQH</sequence>
<dbReference type="RefSeq" id="WP_103052507.1">
    <property type="nucleotide sequence ID" value="NZ_POWF01000007.1"/>
</dbReference>
<dbReference type="Pfam" id="PF13650">
    <property type="entry name" value="Asp_protease_2"/>
    <property type="match status" value="1"/>
</dbReference>
<dbReference type="AlphaFoldDB" id="A0A2K1DX67"/>
<comment type="caution">
    <text evidence="1">The sequence shown here is derived from an EMBL/GenBank/DDBJ whole genome shotgun (WGS) entry which is preliminary data.</text>
</comment>
<keyword evidence="2" id="KW-1185">Reference proteome</keyword>
<dbReference type="OrthoDB" id="3521766at2"/>
<proteinExistence type="predicted"/>
<accession>A0A2K1DX67</accession>
<organism evidence="1 2">
    <name type="scientific">Hanstruepera neustonica</name>
    <dbReference type="NCBI Taxonomy" id="1445657"/>
    <lineage>
        <taxon>Bacteria</taxon>
        <taxon>Pseudomonadati</taxon>
        <taxon>Bacteroidota</taxon>
        <taxon>Flavobacteriia</taxon>
        <taxon>Flavobacteriales</taxon>
        <taxon>Flavobacteriaceae</taxon>
        <taxon>Hanstruepera</taxon>
    </lineage>
</organism>
<dbReference type="Proteomes" id="UP000236641">
    <property type="component" value="Unassembled WGS sequence"/>
</dbReference>
<dbReference type="Gene3D" id="2.40.70.10">
    <property type="entry name" value="Acid Proteases"/>
    <property type="match status" value="2"/>
</dbReference>
<dbReference type="SUPFAM" id="SSF50630">
    <property type="entry name" value="Acid proteases"/>
    <property type="match status" value="2"/>
</dbReference>
<name>A0A2K1DX67_9FLAO</name>
<reference evidence="1 2" key="1">
    <citation type="submission" date="2018-01" db="EMBL/GenBank/DDBJ databases">
        <title>The draft genome of Hanstruepera neustonica JCM19743.</title>
        <authorList>
            <person name="He R.-H."/>
            <person name="Du Z.-J."/>
        </authorList>
    </citation>
    <scope>NUCLEOTIDE SEQUENCE [LARGE SCALE GENOMIC DNA]</scope>
    <source>
        <strain evidence="1 2">JCM19743</strain>
    </source>
</reference>
<evidence type="ECO:0000313" key="2">
    <source>
        <dbReference type="Proteomes" id="UP000236641"/>
    </source>
</evidence>
<protein>
    <recommendedName>
        <fullName evidence="3">Peptidase A2 domain-containing protein</fullName>
    </recommendedName>
</protein>
<gene>
    <name evidence="1" type="ORF">C1T31_10780</name>
</gene>
<evidence type="ECO:0000313" key="1">
    <source>
        <dbReference type="EMBL" id="PNQ72625.1"/>
    </source>
</evidence>
<dbReference type="InterPro" id="IPR021109">
    <property type="entry name" value="Peptidase_aspartic_dom_sf"/>
</dbReference>